<proteinExistence type="predicted"/>
<dbReference type="InterPro" id="IPR011009">
    <property type="entry name" value="Kinase-like_dom_sf"/>
</dbReference>
<evidence type="ECO:0000256" key="1">
    <source>
        <dbReference type="SAM" id="MobiDB-lite"/>
    </source>
</evidence>
<dbReference type="GO" id="GO:0005524">
    <property type="term" value="F:ATP binding"/>
    <property type="evidence" value="ECO:0007669"/>
    <property type="project" value="InterPro"/>
</dbReference>
<dbReference type="SMART" id="SM00220">
    <property type="entry name" value="S_TKc"/>
    <property type="match status" value="1"/>
</dbReference>
<feature type="domain" description="Protein kinase" evidence="2">
    <location>
        <begin position="104"/>
        <end position="394"/>
    </location>
</feature>
<dbReference type="SUPFAM" id="SSF56112">
    <property type="entry name" value="Protein kinase-like (PK-like)"/>
    <property type="match status" value="1"/>
</dbReference>
<dbReference type="PANTHER" id="PTHR44167:SF24">
    <property type="entry name" value="SERINE_THREONINE-PROTEIN KINASE CHK2"/>
    <property type="match status" value="1"/>
</dbReference>
<dbReference type="InterPro" id="IPR000719">
    <property type="entry name" value="Prot_kinase_dom"/>
</dbReference>
<dbReference type="PANTHER" id="PTHR44167">
    <property type="entry name" value="OVARIAN-SPECIFIC SERINE/THREONINE-PROTEIN KINASE LOK-RELATED"/>
    <property type="match status" value="1"/>
</dbReference>
<dbReference type="PROSITE" id="PS50011">
    <property type="entry name" value="PROTEIN_KINASE_DOM"/>
    <property type="match status" value="1"/>
</dbReference>
<dbReference type="Gene3D" id="1.10.510.10">
    <property type="entry name" value="Transferase(Phosphotransferase) domain 1"/>
    <property type="match status" value="1"/>
</dbReference>
<name>A0A5K1K2C3_9APHY</name>
<protein>
    <submittedName>
        <fullName evidence="3">N/A</fullName>
    </submittedName>
</protein>
<evidence type="ECO:0000259" key="2">
    <source>
        <dbReference type="PROSITE" id="PS50011"/>
    </source>
</evidence>
<dbReference type="EMBL" id="LR727941">
    <property type="protein sequence ID" value="VWO99831.1"/>
    <property type="molecule type" value="Genomic_DNA"/>
</dbReference>
<organism evidence="3">
    <name type="scientific">Ganoderma boninense</name>
    <dbReference type="NCBI Taxonomy" id="34458"/>
    <lineage>
        <taxon>Eukaryota</taxon>
        <taxon>Fungi</taxon>
        <taxon>Dikarya</taxon>
        <taxon>Basidiomycota</taxon>
        <taxon>Agaricomycotina</taxon>
        <taxon>Agaricomycetes</taxon>
        <taxon>Polyporales</taxon>
        <taxon>Polyporaceae</taxon>
        <taxon>Ganoderma</taxon>
    </lineage>
</organism>
<gene>
    <name evidence="3" type="primary">Q2VLJ1</name>
</gene>
<sequence>MSSSEPDRGVDTARTESPAKPSGSVALEPSALRKQLPADLKTWRGPSGKDRSNEPAEAIWKLLDPFFAERGYTLWHHCYFFMTAGPQCGVVPNGYMHATPHRAFERYSGSIQGALSYEYRNALTRAARASDGRDVVFRVLAIGEEGREHVKLLEDFARGSYAIISSNHTLPLLELIELEDITFGVFPKVGRSCSELYNAWAESSVGDVLDMIAQCLEALVFLHACGVAHRDAFKDNFVIQWVPESLRLEYHSPSSRPRVYMIDFELAVCFSLDSPEEERVCIGRPSGGSLPGSSGRPMPPEVLSGKPYDPFKLDVWQLGKSISDFKSTIPEIDQVLVSMVDPNPATRPTAYEAMRALLDAISEIPPRALLIEPEVAPRKPVTLSDIPTAHVPMS</sequence>
<feature type="compositionally biased region" description="Basic and acidic residues" evidence="1">
    <location>
        <begin position="1"/>
        <end position="14"/>
    </location>
</feature>
<accession>A0A5K1K2C3</accession>
<evidence type="ECO:0000313" key="3">
    <source>
        <dbReference type="EMBL" id="VWO99831.1"/>
    </source>
</evidence>
<reference evidence="3" key="1">
    <citation type="submission" date="2019-10" db="EMBL/GenBank/DDBJ databases">
        <authorList>
            <person name="Nor Muhammad N."/>
        </authorList>
    </citation>
    <scope>NUCLEOTIDE SEQUENCE</scope>
</reference>
<feature type="region of interest" description="Disordered" evidence="1">
    <location>
        <begin position="1"/>
        <end position="54"/>
    </location>
</feature>
<dbReference type="GO" id="GO:0004674">
    <property type="term" value="F:protein serine/threonine kinase activity"/>
    <property type="evidence" value="ECO:0007669"/>
    <property type="project" value="TreeGrafter"/>
</dbReference>
<dbReference type="AlphaFoldDB" id="A0A5K1K2C3"/>
<dbReference type="GO" id="GO:0044773">
    <property type="term" value="P:mitotic DNA damage checkpoint signaling"/>
    <property type="evidence" value="ECO:0007669"/>
    <property type="project" value="TreeGrafter"/>
</dbReference>
<dbReference type="GO" id="GO:0005634">
    <property type="term" value="C:nucleus"/>
    <property type="evidence" value="ECO:0007669"/>
    <property type="project" value="TreeGrafter"/>
</dbReference>